<dbReference type="OrthoDB" id="3785441at2"/>
<organism evidence="1 2">
    <name type="scientific">Gordonia rhizosphera NBRC 16068</name>
    <dbReference type="NCBI Taxonomy" id="1108045"/>
    <lineage>
        <taxon>Bacteria</taxon>
        <taxon>Bacillati</taxon>
        <taxon>Actinomycetota</taxon>
        <taxon>Actinomycetes</taxon>
        <taxon>Mycobacteriales</taxon>
        <taxon>Gordoniaceae</taxon>
        <taxon>Gordonia</taxon>
    </lineage>
</organism>
<keyword evidence="2" id="KW-1185">Reference proteome</keyword>
<accession>K6WWI9</accession>
<dbReference type="Proteomes" id="UP000008363">
    <property type="component" value="Unassembled WGS sequence"/>
</dbReference>
<dbReference type="AlphaFoldDB" id="K6WWI9"/>
<gene>
    <name evidence="1" type="ORF">GORHZ_119_00530</name>
</gene>
<evidence type="ECO:0000313" key="1">
    <source>
        <dbReference type="EMBL" id="GAB90924.1"/>
    </source>
</evidence>
<dbReference type="InterPro" id="IPR046036">
    <property type="entry name" value="DUF5994"/>
</dbReference>
<dbReference type="eggNOG" id="ENOG50344AN">
    <property type="taxonomic scope" value="Bacteria"/>
</dbReference>
<dbReference type="RefSeq" id="WP_006334105.1">
    <property type="nucleotide sequence ID" value="NZ_BAHC01000119.1"/>
</dbReference>
<reference evidence="1 2" key="1">
    <citation type="submission" date="2012-08" db="EMBL/GenBank/DDBJ databases">
        <title>Whole genome shotgun sequence of Gordonia rhizosphera NBRC 16068.</title>
        <authorList>
            <person name="Takarada H."/>
            <person name="Isaki S."/>
            <person name="Hosoyama A."/>
            <person name="Tsuchikane K."/>
            <person name="Katsumata H."/>
            <person name="Baba S."/>
            <person name="Ohji S."/>
            <person name="Yamazaki S."/>
            <person name="Fujita N."/>
        </authorList>
    </citation>
    <scope>NUCLEOTIDE SEQUENCE [LARGE SCALE GENOMIC DNA]</scope>
    <source>
        <strain evidence="1 2">NBRC 16068</strain>
    </source>
</reference>
<protein>
    <submittedName>
        <fullName evidence="1">Putative transposase</fullName>
    </submittedName>
</protein>
<comment type="caution">
    <text evidence="1">The sequence shown here is derived from an EMBL/GenBank/DDBJ whole genome shotgun (WGS) entry which is preliminary data.</text>
</comment>
<dbReference type="STRING" id="1108045.GORHZ_119_00530"/>
<evidence type="ECO:0000313" key="2">
    <source>
        <dbReference type="Proteomes" id="UP000008363"/>
    </source>
</evidence>
<dbReference type="EMBL" id="BAHC01000119">
    <property type="protein sequence ID" value="GAB90924.1"/>
    <property type="molecule type" value="Genomic_DNA"/>
</dbReference>
<name>K6WWI9_9ACTN</name>
<proteinExistence type="predicted"/>
<dbReference type="Pfam" id="PF19457">
    <property type="entry name" value="DUF5994"/>
    <property type="match status" value="1"/>
</dbReference>
<sequence>MPPALGPTRLQLGSDLTAPIAGAWLPYTTKISDELAALQTAAYARMGHFSCIGVNWRSLARYPGLDSENGPDELPLMSITAQRASVTLLVIPTRTSSALAAALLRQAGGSTTAPISQYSHLYKDARRILVRAARQQTARASLPHQATT</sequence>